<dbReference type="Proteomes" id="UP000005267">
    <property type="component" value="Chromosome"/>
</dbReference>
<reference evidence="3" key="2">
    <citation type="journal article" date="2013" name="PLoS ONE">
        <title>Genome implosion elicits host-confinement in Alcaligenaceae: evidence from the comparative genomics of Tetrathiobacter kashmirensis, a pathogen in the making.</title>
        <authorList>
            <person name="Ghosh W."/>
            <person name="Alam M."/>
            <person name="Roy C."/>
            <person name="Pyne P."/>
            <person name="George A."/>
            <person name="Chakraborty R."/>
            <person name="Majumder S."/>
            <person name="Agarwal A."/>
            <person name="Chakraborty S."/>
            <person name="Majumdar S."/>
            <person name="Gupta S.K."/>
        </authorList>
    </citation>
    <scope>NUCLEOTIDE SEQUENCE [LARGE SCALE GENOMIC DNA]</scope>
    <source>
        <strain evidence="3">WT001</strain>
    </source>
</reference>
<sequence length="148" mass="16729">MARATMAMVTSIKGKLEDLRQLQKAKVREETRRAKAQQAAPRHNKATTDPAASAVLRRKILRCFVKPSDLSRRCRQPTAMRARHWTTVITSISAPSDVRPKAQLRLIRINRQRLFAHASKSAHRRLIKAVGTLTCPKAPMYSEPIVLI</sequence>
<dbReference type="HOGENOM" id="CLU_1754952_0_0_4"/>
<reference evidence="2 3" key="1">
    <citation type="journal article" date="2011" name="J. Bacteriol.">
        <title>Whole-genome shotgun sequencing of the sulfur-oxidizing chemoautotroph Tetrathiobacter kashmirensis.</title>
        <authorList>
            <person name="Ghosh W."/>
            <person name="George A."/>
            <person name="Agarwal A."/>
            <person name="Raj P."/>
            <person name="Alam M."/>
            <person name="Pyne P."/>
            <person name="Das Gupta S.K."/>
        </authorList>
    </citation>
    <scope>NUCLEOTIDE SEQUENCE [LARGE SCALE GENOMIC DNA]</scope>
    <source>
        <strain evidence="2 3">WT001</strain>
    </source>
</reference>
<name>I3UEJ1_ADVKW</name>
<gene>
    <name evidence="2" type="ordered locus">TKWG_17685</name>
</gene>
<organism evidence="2 3">
    <name type="scientific">Advenella kashmirensis (strain DSM 17095 / LMG 22695 / WT001)</name>
    <name type="common">Tetrathiobacter kashmirensis</name>
    <dbReference type="NCBI Taxonomy" id="1036672"/>
    <lineage>
        <taxon>Bacteria</taxon>
        <taxon>Pseudomonadati</taxon>
        <taxon>Pseudomonadota</taxon>
        <taxon>Betaproteobacteria</taxon>
        <taxon>Burkholderiales</taxon>
        <taxon>Alcaligenaceae</taxon>
    </lineage>
</organism>
<dbReference type="EMBL" id="CP003555">
    <property type="protein sequence ID" value="AFK63429.1"/>
    <property type="molecule type" value="Genomic_DNA"/>
</dbReference>
<keyword evidence="3" id="KW-1185">Reference proteome</keyword>
<evidence type="ECO:0000313" key="3">
    <source>
        <dbReference type="Proteomes" id="UP000005267"/>
    </source>
</evidence>
<feature type="region of interest" description="Disordered" evidence="1">
    <location>
        <begin position="26"/>
        <end position="51"/>
    </location>
</feature>
<evidence type="ECO:0000256" key="1">
    <source>
        <dbReference type="SAM" id="MobiDB-lite"/>
    </source>
</evidence>
<proteinExistence type="predicted"/>
<accession>I3UEJ1</accession>
<evidence type="ECO:0000313" key="2">
    <source>
        <dbReference type="EMBL" id="AFK63429.1"/>
    </source>
</evidence>
<dbReference type="KEGG" id="aka:TKWG_17685"/>
<protein>
    <submittedName>
        <fullName evidence="2">Uncharacterized protein</fullName>
    </submittedName>
</protein>
<dbReference type="AlphaFoldDB" id="I3UEJ1"/>